<dbReference type="HOGENOM" id="CLU_084690_0_0_0"/>
<evidence type="ECO:0000313" key="1">
    <source>
        <dbReference type="EMBL" id="AIE83434.1"/>
    </source>
</evidence>
<protein>
    <submittedName>
        <fullName evidence="1">Nucleotidyltransferase-like protein</fullName>
    </submittedName>
</protein>
<reference evidence="1 2" key="1">
    <citation type="journal article" date="2014" name="PLoS ONE">
        <title>The first complete genome sequence of the class fimbriimonadia in the phylum armatimonadetes.</title>
        <authorList>
            <person name="Hu Z.Y."/>
            <person name="Wang Y.Z."/>
            <person name="Im W.T."/>
            <person name="Wang S.Y."/>
            <person name="Zhao G.P."/>
            <person name="Zheng H.J."/>
            <person name="Quan Z.X."/>
        </authorList>
    </citation>
    <scope>NUCLEOTIDE SEQUENCE [LARGE SCALE GENOMIC DNA]</scope>
    <source>
        <strain evidence="1">Gsoil 348</strain>
    </source>
</reference>
<dbReference type="RefSeq" id="WP_038472257.1">
    <property type="nucleotide sequence ID" value="NZ_CP007139.1"/>
</dbReference>
<dbReference type="PANTHER" id="PTHR34817">
    <property type="entry name" value="NUCLEOTIDYLTRANSFERASE"/>
    <property type="match status" value="1"/>
</dbReference>
<dbReference type="OrthoDB" id="9796845at2"/>
<keyword evidence="2" id="KW-1185">Reference proteome</keyword>
<accession>A0A068NPC0</accession>
<dbReference type="eggNOG" id="COG3541">
    <property type="taxonomic scope" value="Bacteria"/>
</dbReference>
<dbReference type="KEGG" id="fgi:OP10G_0066"/>
<organism evidence="1 2">
    <name type="scientific">Fimbriimonas ginsengisoli Gsoil 348</name>
    <dbReference type="NCBI Taxonomy" id="661478"/>
    <lineage>
        <taxon>Bacteria</taxon>
        <taxon>Bacillati</taxon>
        <taxon>Armatimonadota</taxon>
        <taxon>Fimbriimonadia</taxon>
        <taxon>Fimbriimonadales</taxon>
        <taxon>Fimbriimonadaceae</taxon>
        <taxon>Fimbriimonas</taxon>
    </lineage>
</organism>
<dbReference type="InterPro" id="IPR018775">
    <property type="entry name" value="RlaP"/>
</dbReference>
<dbReference type="PANTHER" id="PTHR34817:SF2">
    <property type="entry name" value="NUCLEOTIDYLTRANSFERASE"/>
    <property type="match status" value="1"/>
</dbReference>
<dbReference type="AlphaFoldDB" id="A0A068NPC0"/>
<name>A0A068NPC0_FIMGI</name>
<evidence type="ECO:0000313" key="2">
    <source>
        <dbReference type="Proteomes" id="UP000027982"/>
    </source>
</evidence>
<keyword evidence="1" id="KW-0808">Transferase</keyword>
<sequence>MKDKIARAIRETELEHGVRVLFACESGSRAWGFESVNSDYDVRFLYVRPVAGYLTVLPHRDVIEAMLPDDSDLAGWDLRKTLQLLTKSNPSLFEWFSSPIVYAQDAAFVEEFRDIADRWYSTRRIFMHYLHMAQGNWLGYLQRETVSRKKYLYVLRPALACLWLEANRGAVPMEFDTLRHAVVGDSDVARAIDHLVEAKRAGEELAAGPPDPTLHRFLAAELERLHEVKWKDAEPPEFAELDRFLFRWSSLTG</sequence>
<dbReference type="EMBL" id="CP007139">
    <property type="protein sequence ID" value="AIE83434.1"/>
    <property type="molecule type" value="Genomic_DNA"/>
</dbReference>
<dbReference type="GO" id="GO:0016740">
    <property type="term" value="F:transferase activity"/>
    <property type="evidence" value="ECO:0007669"/>
    <property type="project" value="UniProtKB-KW"/>
</dbReference>
<gene>
    <name evidence="1" type="ORF">OP10G_0066</name>
</gene>
<dbReference type="Pfam" id="PF10127">
    <property type="entry name" value="RlaP"/>
    <property type="match status" value="1"/>
</dbReference>
<dbReference type="Proteomes" id="UP000027982">
    <property type="component" value="Chromosome"/>
</dbReference>
<proteinExistence type="predicted"/>
<dbReference type="STRING" id="661478.OP10G_0066"/>